<evidence type="ECO:0000256" key="9">
    <source>
        <dbReference type="ARBA" id="ARBA00024202"/>
    </source>
</evidence>
<evidence type="ECO:0000256" key="6">
    <source>
        <dbReference type="ARBA" id="ARBA00022927"/>
    </source>
</evidence>
<feature type="domain" description="ABC transmembrane type-1" evidence="11">
    <location>
        <begin position="237"/>
        <end position="427"/>
    </location>
</feature>
<sequence length="445" mass="49523">MAQVSEADVKSFNKQYKINDELAQKFSFITDKEKQRTSSIAGKPKKMGIEIIKRFFKNPVVVISLAVFILLLLMSILIPNRSFTSYTPNRQIYDSSFANSLPPYSNPFVTVPIDTNSEVWKKLNYITSKMNENEDYKNLMLYAFNPKVDFDYSFIPGTNLIRIKYNTYALIYADLLNTYIVENTVTTTANGTTSATINLTTQQVIEFVSKWRNYFKNVLVGTSSTGYDIWVTVWYSTWRAIKIALIVVALQGIIGISIGAYLGFNAGKLVDTIFMRAIEIFLAPPTLIWILLFVSVLGANESALILALTIVGWPGFVGLTRMFVITVKNEEYITAAKAIGASASRQIFVHALPAIIGKIATSLVKSVPGTILWIASLAFLGFFKEQNDTNLGQILIQASSETGSNPWILLLPALILLLLSLSLNFIALGIHDALDPKVMSKGKRK</sequence>
<dbReference type="PANTHER" id="PTHR43386:SF24">
    <property type="entry name" value="OLIGOPEPTIDE TRANSPORT SYSTEM PERMEASE PROTEIN AMID"/>
    <property type="match status" value="1"/>
</dbReference>
<dbReference type="EMBL" id="VHHP01000009">
    <property type="protein sequence ID" value="TPR53269.1"/>
    <property type="molecule type" value="Genomic_DNA"/>
</dbReference>
<name>A0ABY2Z4G7_9BACT</name>
<feature type="transmembrane region" description="Helical" evidence="10">
    <location>
        <begin position="243"/>
        <end position="264"/>
    </location>
</feature>
<evidence type="ECO:0000259" key="11">
    <source>
        <dbReference type="PROSITE" id="PS50928"/>
    </source>
</evidence>
<dbReference type="RefSeq" id="WP_140915037.1">
    <property type="nucleotide sequence ID" value="NZ_VHHP01000009.1"/>
</dbReference>
<keyword evidence="7 10" id="KW-1133">Transmembrane helix</keyword>
<reference evidence="12" key="1">
    <citation type="submission" date="2019-06" db="EMBL/GenBank/DDBJ databases">
        <title>Mycoplasma neophronis type strain whole genome sequence.</title>
        <authorList>
            <person name="Spergser J."/>
        </authorList>
    </citation>
    <scope>NUCLEOTIDE SEQUENCE [LARGE SCALE GENOMIC DNA]</scope>
    <source>
        <strain evidence="12">DSM 24097</strain>
    </source>
</reference>
<dbReference type="InterPro" id="IPR050366">
    <property type="entry name" value="BP-dependent_transpt_permease"/>
</dbReference>
<organism evidence="12 13">
    <name type="scientific">Metamycoplasma neophronis</name>
    <dbReference type="NCBI Taxonomy" id="872983"/>
    <lineage>
        <taxon>Bacteria</taxon>
        <taxon>Bacillati</taxon>
        <taxon>Mycoplasmatota</taxon>
        <taxon>Mycoplasmoidales</taxon>
        <taxon>Metamycoplasmataceae</taxon>
        <taxon>Metamycoplasma</taxon>
    </lineage>
</organism>
<feature type="transmembrane region" description="Helical" evidence="10">
    <location>
        <begin position="363"/>
        <end position="383"/>
    </location>
</feature>
<evidence type="ECO:0000256" key="7">
    <source>
        <dbReference type="ARBA" id="ARBA00022989"/>
    </source>
</evidence>
<dbReference type="PROSITE" id="PS50928">
    <property type="entry name" value="ABC_TM1"/>
    <property type="match status" value="1"/>
</dbReference>
<evidence type="ECO:0000256" key="3">
    <source>
        <dbReference type="ARBA" id="ARBA00022475"/>
    </source>
</evidence>
<evidence type="ECO:0000256" key="5">
    <source>
        <dbReference type="ARBA" id="ARBA00022856"/>
    </source>
</evidence>
<evidence type="ECO:0000256" key="1">
    <source>
        <dbReference type="ARBA" id="ARBA00004651"/>
    </source>
</evidence>
<protein>
    <submittedName>
        <fullName evidence="12">ABC transporter permease</fullName>
    </submittedName>
</protein>
<comment type="similarity">
    <text evidence="9">Belongs to the binding-protein-dependent transport system permease family. OppBC subfamily.</text>
</comment>
<feature type="transmembrane region" description="Helical" evidence="10">
    <location>
        <begin position="303"/>
        <end position="324"/>
    </location>
</feature>
<feature type="transmembrane region" description="Helical" evidence="10">
    <location>
        <begin position="55"/>
        <end position="78"/>
    </location>
</feature>
<evidence type="ECO:0000313" key="13">
    <source>
        <dbReference type="Proteomes" id="UP000316851"/>
    </source>
</evidence>
<keyword evidence="4 10" id="KW-0812">Transmembrane</keyword>
<feature type="transmembrane region" description="Helical" evidence="10">
    <location>
        <begin position="276"/>
        <end position="297"/>
    </location>
</feature>
<keyword evidence="3" id="KW-1003">Cell membrane</keyword>
<keyword evidence="8 10" id="KW-0472">Membrane</keyword>
<dbReference type="CDD" id="cd06261">
    <property type="entry name" value="TM_PBP2"/>
    <property type="match status" value="1"/>
</dbReference>
<dbReference type="Pfam" id="PF00528">
    <property type="entry name" value="BPD_transp_1"/>
    <property type="match status" value="1"/>
</dbReference>
<dbReference type="InterPro" id="IPR000515">
    <property type="entry name" value="MetI-like"/>
</dbReference>
<keyword evidence="5" id="KW-0571">Peptide transport</keyword>
<dbReference type="SUPFAM" id="SSF161098">
    <property type="entry name" value="MetI-like"/>
    <property type="match status" value="1"/>
</dbReference>
<gene>
    <name evidence="12" type="ORF">FJR74_02900</name>
</gene>
<keyword evidence="6" id="KW-0653">Protein transport</keyword>
<feature type="transmembrane region" description="Helical" evidence="10">
    <location>
        <begin position="407"/>
        <end position="434"/>
    </location>
</feature>
<keyword evidence="2 10" id="KW-0813">Transport</keyword>
<proteinExistence type="inferred from homology"/>
<evidence type="ECO:0000256" key="8">
    <source>
        <dbReference type="ARBA" id="ARBA00023136"/>
    </source>
</evidence>
<accession>A0ABY2Z4G7</accession>
<evidence type="ECO:0000256" key="4">
    <source>
        <dbReference type="ARBA" id="ARBA00022692"/>
    </source>
</evidence>
<evidence type="ECO:0000256" key="10">
    <source>
        <dbReference type="RuleBase" id="RU363032"/>
    </source>
</evidence>
<evidence type="ECO:0000313" key="12">
    <source>
        <dbReference type="EMBL" id="TPR53269.1"/>
    </source>
</evidence>
<dbReference type="Proteomes" id="UP000316851">
    <property type="component" value="Unassembled WGS sequence"/>
</dbReference>
<evidence type="ECO:0000256" key="2">
    <source>
        <dbReference type="ARBA" id="ARBA00022448"/>
    </source>
</evidence>
<dbReference type="Gene3D" id="1.10.3720.10">
    <property type="entry name" value="MetI-like"/>
    <property type="match status" value="1"/>
</dbReference>
<dbReference type="InterPro" id="IPR025966">
    <property type="entry name" value="OppC_N"/>
</dbReference>
<dbReference type="Pfam" id="PF12911">
    <property type="entry name" value="OppC_N"/>
    <property type="match status" value="1"/>
</dbReference>
<dbReference type="InterPro" id="IPR035906">
    <property type="entry name" value="MetI-like_sf"/>
</dbReference>
<comment type="caution">
    <text evidence="12">The sequence shown here is derived from an EMBL/GenBank/DDBJ whole genome shotgun (WGS) entry which is preliminary data.</text>
</comment>
<comment type="subcellular location">
    <subcellularLocation>
        <location evidence="1 10">Cell membrane</location>
        <topology evidence="1 10">Multi-pass membrane protein</topology>
    </subcellularLocation>
</comment>
<keyword evidence="13" id="KW-1185">Reference proteome</keyword>
<dbReference type="PANTHER" id="PTHR43386">
    <property type="entry name" value="OLIGOPEPTIDE TRANSPORT SYSTEM PERMEASE PROTEIN APPC"/>
    <property type="match status" value="1"/>
</dbReference>